<dbReference type="RefSeq" id="WP_354464752.1">
    <property type="nucleotide sequence ID" value="NZ_JBEWSZ010000010.1"/>
</dbReference>
<protein>
    <submittedName>
        <fullName evidence="1">CpaD family pilus assembly lipoprotein</fullName>
    </submittedName>
</protein>
<evidence type="ECO:0000313" key="2">
    <source>
        <dbReference type="Proteomes" id="UP001548832"/>
    </source>
</evidence>
<sequence length="187" mass="20757">MTLRIKVLLVALTASLSGCVSPPIYVEPSTPILIRQETSVLMLESLRASERQRLRVFLERASRGRRDALHLLISGSPRLSAETIHQARQMGIDAYNIHLLDQHGRAVRIEAIVYHARPPVCPSFSSPLLNDKSFDQTLGCSTRHNLAVMVNDPRDLFDNKAVKPSDGDRAAIPAAKYRTFTTDKSGD</sequence>
<organism evidence="1 2">
    <name type="scientific">Mesorhizobium shangrilense</name>
    <dbReference type="NCBI Taxonomy" id="460060"/>
    <lineage>
        <taxon>Bacteria</taxon>
        <taxon>Pseudomonadati</taxon>
        <taxon>Pseudomonadota</taxon>
        <taxon>Alphaproteobacteria</taxon>
        <taxon>Hyphomicrobiales</taxon>
        <taxon>Phyllobacteriaceae</taxon>
        <taxon>Mesorhizobium</taxon>
    </lineage>
</organism>
<evidence type="ECO:0000313" key="1">
    <source>
        <dbReference type="EMBL" id="MET2832532.1"/>
    </source>
</evidence>
<dbReference type="PROSITE" id="PS51257">
    <property type="entry name" value="PROKAR_LIPOPROTEIN"/>
    <property type="match status" value="1"/>
</dbReference>
<dbReference type="InterPro" id="IPR019027">
    <property type="entry name" value="Pilus_biogenesis_CpaD-related"/>
</dbReference>
<name>A0ABV2DR53_9HYPH</name>
<comment type="caution">
    <text evidence="1">The sequence shown here is derived from an EMBL/GenBank/DDBJ whole genome shotgun (WGS) entry which is preliminary data.</text>
</comment>
<dbReference type="InterPro" id="IPR013361">
    <property type="entry name" value="Pilus_CpaD"/>
</dbReference>
<gene>
    <name evidence="1" type="ORF">ABVQ20_36965</name>
</gene>
<dbReference type="NCBIfam" id="TIGR02522">
    <property type="entry name" value="pilus_cpaD"/>
    <property type="match status" value="1"/>
</dbReference>
<reference evidence="1 2" key="1">
    <citation type="submission" date="2024-06" db="EMBL/GenBank/DDBJ databases">
        <authorList>
            <person name="Kim D.-U."/>
        </authorList>
    </citation>
    <scope>NUCLEOTIDE SEQUENCE [LARGE SCALE GENOMIC DNA]</scope>
    <source>
        <strain evidence="1 2">KACC15460</strain>
    </source>
</reference>
<proteinExistence type="predicted"/>
<dbReference type="EMBL" id="JBEWSZ010000010">
    <property type="protein sequence ID" value="MET2832532.1"/>
    <property type="molecule type" value="Genomic_DNA"/>
</dbReference>
<dbReference type="Pfam" id="PF09476">
    <property type="entry name" value="Pilus_CpaD"/>
    <property type="match status" value="1"/>
</dbReference>
<accession>A0ABV2DR53</accession>
<dbReference type="Proteomes" id="UP001548832">
    <property type="component" value="Unassembled WGS sequence"/>
</dbReference>
<keyword evidence="1" id="KW-0449">Lipoprotein</keyword>
<keyword evidence="2" id="KW-1185">Reference proteome</keyword>